<dbReference type="EMBL" id="OV696689">
    <property type="protein sequence ID" value="CAH1263430.1"/>
    <property type="molecule type" value="Genomic_DNA"/>
</dbReference>
<name>A0A8K0EP68_BRALA</name>
<organism evidence="2 3">
    <name type="scientific">Branchiostoma lanceolatum</name>
    <name type="common">Common lancelet</name>
    <name type="synonym">Amphioxus lanceolatum</name>
    <dbReference type="NCBI Taxonomy" id="7740"/>
    <lineage>
        <taxon>Eukaryota</taxon>
        <taxon>Metazoa</taxon>
        <taxon>Chordata</taxon>
        <taxon>Cephalochordata</taxon>
        <taxon>Leptocardii</taxon>
        <taxon>Amphioxiformes</taxon>
        <taxon>Branchiostomatidae</taxon>
        <taxon>Branchiostoma</taxon>
    </lineage>
</organism>
<feature type="signal peptide" evidence="1">
    <location>
        <begin position="1"/>
        <end position="20"/>
    </location>
</feature>
<protein>
    <submittedName>
        <fullName evidence="2">Hypp2699 protein</fullName>
    </submittedName>
</protein>
<evidence type="ECO:0000313" key="2">
    <source>
        <dbReference type="EMBL" id="CAH1263430.1"/>
    </source>
</evidence>
<accession>A0A8K0EP68</accession>
<dbReference type="Proteomes" id="UP000838412">
    <property type="component" value="Chromosome 4"/>
</dbReference>
<keyword evidence="1" id="KW-0732">Signal</keyword>
<proteinExistence type="predicted"/>
<keyword evidence="3" id="KW-1185">Reference proteome</keyword>
<feature type="chain" id="PRO_5035437876" evidence="1">
    <location>
        <begin position="21"/>
        <end position="113"/>
    </location>
</feature>
<dbReference type="AlphaFoldDB" id="A0A8K0EP68"/>
<reference evidence="2" key="1">
    <citation type="submission" date="2022-01" db="EMBL/GenBank/DDBJ databases">
        <authorList>
            <person name="Braso-Vives M."/>
        </authorList>
    </citation>
    <scope>NUCLEOTIDE SEQUENCE</scope>
</reference>
<sequence>MKTAVVLVMVILLVSGLANAAPAKARSSFACDKVMTCVDSAGMMCNVLFGNSENCVCTLTCESILLYRASGPLSDTTRAPLPTNQIYIRRLTLNNKETPGKKDSHTFAQAQNA</sequence>
<gene>
    <name evidence="2" type="primary">Hypp2699</name>
    <name evidence="2" type="ORF">BLAG_LOCUS18132</name>
</gene>
<evidence type="ECO:0000256" key="1">
    <source>
        <dbReference type="SAM" id="SignalP"/>
    </source>
</evidence>
<evidence type="ECO:0000313" key="3">
    <source>
        <dbReference type="Proteomes" id="UP000838412"/>
    </source>
</evidence>